<reference evidence="4" key="1">
    <citation type="submission" date="2010-07" db="EMBL/GenBank/DDBJ databases">
        <title>The genome sequence of Gaeumannomyces graminis var. tritici strain R3-111a-1.</title>
        <authorList>
            <consortium name="The Broad Institute Genome Sequencing Platform"/>
            <person name="Ma L.-J."/>
            <person name="Dead R."/>
            <person name="Young S."/>
            <person name="Zeng Q."/>
            <person name="Koehrsen M."/>
            <person name="Alvarado L."/>
            <person name="Berlin A."/>
            <person name="Chapman S.B."/>
            <person name="Chen Z."/>
            <person name="Freedman E."/>
            <person name="Gellesch M."/>
            <person name="Goldberg J."/>
            <person name="Griggs A."/>
            <person name="Gujja S."/>
            <person name="Heilman E.R."/>
            <person name="Heiman D."/>
            <person name="Hepburn T."/>
            <person name="Howarth C."/>
            <person name="Jen D."/>
            <person name="Larson L."/>
            <person name="Mehta T."/>
            <person name="Neiman D."/>
            <person name="Pearson M."/>
            <person name="Roberts A."/>
            <person name="Saif S."/>
            <person name="Shea T."/>
            <person name="Shenoy N."/>
            <person name="Sisk P."/>
            <person name="Stolte C."/>
            <person name="Sykes S."/>
            <person name="Walk T."/>
            <person name="White J."/>
            <person name="Yandava C."/>
            <person name="Haas B."/>
            <person name="Nusbaum C."/>
            <person name="Birren B."/>
        </authorList>
    </citation>
    <scope>NUCLEOTIDE SEQUENCE [LARGE SCALE GENOMIC DNA]</scope>
    <source>
        <strain evidence="4">R3-111a-1</strain>
    </source>
</reference>
<dbReference type="GeneID" id="20345308"/>
<evidence type="ECO:0000313" key="3">
    <source>
        <dbReference type="EnsemblFungi" id="EJT79767"/>
    </source>
</evidence>
<dbReference type="HOGENOM" id="CLU_1090065_0_0_1"/>
<dbReference type="Proteomes" id="UP000006039">
    <property type="component" value="Unassembled WGS sequence"/>
</dbReference>
<organism evidence="2">
    <name type="scientific">Gaeumannomyces tritici (strain R3-111a-1)</name>
    <name type="common">Wheat and barley take-all root rot fungus</name>
    <name type="synonym">Gaeumannomyces graminis var. tritici</name>
    <dbReference type="NCBI Taxonomy" id="644352"/>
    <lineage>
        <taxon>Eukaryota</taxon>
        <taxon>Fungi</taxon>
        <taxon>Dikarya</taxon>
        <taxon>Ascomycota</taxon>
        <taxon>Pezizomycotina</taxon>
        <taxon>Sordariomycetes</taxon>
        <taxon>Sordariomycetidae</taxon>
        <taxon>Magnaporthales</taxon>
        <taxon>Magnaporthaceae</taxon>
        <taxon>Gaeumannomyces</taxon>
    </lineage>
</organism>
<feature type="region of interest" description="Disordered" evidence="1">
    <location>
        <begin position="1"/>
        <end position="21"/>
    </location>
</feature>
<reference evidence="3" key="5">
    <citation type="submission" date="2018-04" db="UniProtKB">
        <authorList>
            <consortium name="EnsemblFungi"/>
        </authorList>
    </citation>
    <scope>IDENTIFICATION</scope>
    <source>
        <strain evidence="3">R3-111a-1</strain>
    </source>
</reference>
<sequence>MDVPQRRTLLTQRPSPPLGPPDGVARWELAGGACPIEIRFRTRSVPLCTLDQDLKEFTVKAGVSPDQETTLRFEVKRRDSPFSCMRGWVDWAQGWIWVQSFDRNNARLMYYAPGRCGPETPCLKQMTAAVWAQHMAPPGSDPILKFVAMVDAGDPEIRGMLRSLAPDLTARCCFEISRSAPMMCGSWLELSTSQAEEVLTILCKLVVPPPGTFGDKVYPESARCLVRAGITAQYDVVIKFKRKTVPVVRFAKESQ</sequence>
<dbReference type="OrthoDB" id="10651743at2759"/>
<reference evidence="2" key="2">
    <citation type="submission" date="2010-07" db="EMBL/GenBank/DDBJ databases">
        <authorList>
            <consortium name="The Broad Institute Genome Sequencing Platform"/>
            <consortium name="Broad Institute Genome Sequencing Center for Infectious Disease"/>
            <person name="Ma L.-J."/>
            <person name="Dead R."/>
            <person name="Young S."/>
            <person name="Zeng Q."/>
            <person name="Koehrsen M."/>
            <person name="Alvarado L."/>
            <person name="Berlin A."/>
            <person name="Chapman S.B."/>
            <person name="Chen Z."/>
            <person name="Freedman E."/>
            <person name="Gellesch M."/>
            <person name="Goldberg J."/>
            <person name="Griggs A."/>
            <person name="Gujja S."/>
            <person name="Heilman E.R."/>
            <person name="Heiman D."/>
            <person name="Hepburn T."/>
            <person name="Howarth C."/>
            <person name="Jen D."/>
            <person name="Larson L."/>
            <person name="Mehta T."/>
            <person name="Neiman D."/>
            <person name="Pearson M."/>
            <person name="Roberts A."/>
            <person name="Saif S."/>
            <person name="Shea T."/>
            <person name="Shenoy N."/>
            <person name="Sisk P."/>
            <person name="Stolte C."/>
            <person name="Sykes S."/>
            <person name="Walk T."/>
            <person name="White J."/>
            <person name="Yandava C."/>
            <person name="Haas B."/>
            <person name="Nusbaum C."/>
            <person name="Birren B."/>
        </authorList>
    </citation>
    <scope>NUCLEOTIDE SEQUENCE</scope>
    <source>
        <strain evidence="2">R3-111a-1</strain>
    </source>
</reference>
<evidence type="ECO:0000313" key="2">
    <source>
        <dbReference type="EMBL" id="EJT79767.1"/>
    </source>
</evidence>
<dbReference type="AlphaFoldDB" id="J3NU96"/>
<dbReference type="RefSeq" id="XP_009220912.1">
    <property type="nucleotide sequence ID" value="XM_009222648.1"/>
</dbReference>
<gene>
    <name evidence="3" type="primary">20345308</name>
    <name evidence="2" type="ORF">GGTG_04850</name>
</gene>
<keyword evidence="4" id="KW-1185">Reference proteome</keyword>
<dbReference type="EMBL" id="GL385396">
    <property type="protein sequence ID" value="EJT79767.1"/>
    <property type="molecule type" value="Genomic_DNA"/>
</dbReference>
<evidence type="ECO:0000256" key="1">
    <source>
        <dbReference type="SAM" id="MobiDB-lite"/>
    </source>
</evidence>
<proteinExistence type="predicted"/>
<reference evidence="2" key="3">
    <citation type="submission" date="2010-09" db="EMBL/GenBank/DDBJ databases">
        <title>Annotation of Gaeumannomyces graminis var. tritici R3-111a-1.</title>
        <authorList>
            <consortium name="The Broad Institute Genome Sequencing Platform"/>
            <person name="Ma L.-J."/>
            <person name="Dead R."/>
            <person name="Young S.K."/>
            <person name="Zeng Q."/>
            <person name="Gargeya S."/>
            <person name="Fitzgerald M."/>
            <person name="Haas B."/>
            <person name="Abouelleil A."/>
            <person name="Alvarado L."/>
            <person name="Arachchi H.M."/>
            <person name="Berlin A."/>
            <person name="Brown A."/>
            <person name="Chapman S.B."/>
            <person name="Chen Z."/>
            <person name="Dunbar C."/>
            <person name="Freedman E."/>
            <person name="Gearin G."/>
            <person name="Gellesch M."/>
            <person name="Goldberg J."/>
            <person name="Griggs A."/>
            <person name="Gujja S."/>
            <person name="Heiman D."/>
            <person name="Howarth C."/>
            <person name="Larson L."/>
            <person name="Lui A."/>
            <person name="MacDonald P.J.P."/>
            <person name="Mehta T."/>
            <person name="Montmayeur A."/>
            <person name="Murphy C."/>
            <person name="Neiman D."/>
            <person name="Pearson M."/>
            <person name="Priest M."/>
            <person name="Roberts A."/>
            <person name="Saif S."/>
            <person name="Shea T."/>
            <person name="Shenoy N."/>
            <person name="Sisk P."/>
            <person name="Stolte C."/>
            <person name="Sykes S."/>
            <person name="Yandava C."/>
            <person name="Wortman J."/>
            <person name="Nusbaum C."/>
            <person name="Birren B."/>
        </authorList>
    </citation>
    <scope>NUCLEOTIDE SEQUENCE</scope>
    <source>
        <strain evidence="2">R3-111a-1</strain>
    </source>
</reference>
<dbReference type="eggNOG" id="ENOG502RF3T">
    <property type="taxonomic scope" value="Eukaryota"/>
</dbReference>
<reference evidence="3" key="4">
    <citation type="journal article" date="2015" name="G3 (Bethesda)">
        <title>Genome sequences of three phytopathogenic species of the Magnaporthaceae family of fungi.</title>
        <authorList>
            <person name="Okagaki L.H."/>
            <person name="Nunes C.C."/>
            <person name="Sailsbery J."/>
            <person name="Clay B."/>
            <person name="Brown D."/>
            <person name="John T."/>
            <person name="Oh Y."/>
            <person name="Young N."/>
            <person name="Fitzgerald M."/>
            <person name="Haas B.J."/>
            <person name="Zeng Q."/>
            <person name="Young S."/>
            <person name="Adiconis X."/>
            <person name="Fan L."/>
            <person name="Levin J.Z."/>
            <person name="Mitchell T.K."/>
            <person name="Okubara P.A."/>
            <person name="Farman M.L."/>
            <person name="Kohn L.M."/>
            <person name="Birren B."/>
            <person name="Ma L.-J."/>
            <person name="Dean R.A."/>
        </authorList>
    </citation>
    <scope>NUCLEOTIDE SEQUENCE</scope>
    <source>
        <strain evidence="3">R3-111a-1</strain>
    </source>
</reference>
<dbReference type="VEuPathDB" id="FungiDB:GGTG_04850"/>
<accession>J3NU96</accession>
<evidence type="ECO:0000313" key="4">
    <source>
        <dbReference type="Proteomes" id="UP000006039"/>
    </source>
</evidence>
<protein>
    <submittedName>
        <fullName evidence="2 3">Uncharacterized protein</fullName>
    </submittedName>
</protein>
<name>J3NU96_GAET3</name>
<dbReference type="EnsemblFungi" id="EJT79767">
    <property type="protein sequence ID" value="EJT79767"/>
    <property type="gene ID" value="GGTG_04850"/>
</dbReference>